<comment type="caution">
    <text evidence="1">The sequence shown here is derived from an EMBL/GenBank/DDBJ whole genome shotgun (WGS) entry which is preliminary data.</text>
</comment>
<accession>A0ABV5Z6W3</accession>
<dbReference type="NCBIfam" id="TIGR02292">
    <property type="entry name" value="ygfB_yecA"/>
    <property type="match status" value="1"/>
</dbReference>
<proteinExistence type="predicted"/>
<protein>
    <submittedName>
        <fullName evidence="1">YecA family protein</fullName>
    </submittedName>
</protein>
<dbReference type="RefSeq" id="WP_051527750.1">
    <property type="nucleotide sequence ID" value="NZ_JBHLZN010000001.1"/>
</dbReference>
<dbReference type="InterPro" id="IPR036255">
    <property type="entry name" value="YgfB-like_sf"/>
</dbReference>
<name>A0ABV5Z6W3_9GAMM</name>
<dbReference type="Gene3D" id="1.20.120.740">
    <property type="entry name" value="YgfB uncharacterised protein family UPF0149, PF03695"/>
    <property type="match status" value="1"/>
</dbReference>
<keyword evidence="2" id="KW-1185">Reference proteome</keyword>
<reference evidence="1 2" key="1">
    <citation type="submission" date="2024-09" db="EMBL/GenBank/DDBJ databases">
        <authorList>
            <person name="Sun Q."/>
            <person name="Mori K."/>
        </authorList>
    </citation>
    <scope>NUCLEOTIDE SEQUENCE [LARGE SCALE GENOMIC DNA]</scope>
    <source>
        <strain evidence="1 2">ATCC 51285</strain>
    </source>
</reference>
<evidence type="ECO:0000313" key="2">
    <source>
        <dbReference type="Proteomes" id="UP001589628"/>
    </source>
</evidence>
<dbReference type="Pfam" id="PF03695">
    <property type="entry name" value="UPF0149"/>
    <property type="match status" value="1"/>
</dbReference>
<organism evidence="1 2">
    <name type="scientific">Balneatrix alpica</name>
    <dbReference type="NCBI Taxonomy" id="75684"/>
    <lineage>
        <taxon>Bacteria</taxon>
        <taxon>Pseudomonadati</taxon>
        <taxon>Pseudomonadota</taxon>
        <taxon>Gammaproteobacteria</taxon>
        <taxon>Oceanospirillales</taxon>
        <taxon>Balneatrichaceae</taxon>
        <taxon>Balneatrix</taxon>
    </lineage>
</organism>
<evidence type="ECO:0000313" key="1">
    <source>
        <dbReference type="EMBL" id="MFB9885007.1"/>
    </source>
</evidence>
<gene>
    <name evidence="1" type="ORF">ACFFLH_01100</name>
</gene>
<sequence>MNQPLAHPLSDEEFEQLEDFLFSPAVSEEALDYIGIHGLLTAVAICPKPISRETWLEAIFTEEPGWESEEQKSLIISLLERELTTLKAELEGEEPLELPCDLTLDDEEGLLTSWAQAFMEGVYLDEAAWFDEHESEVAELMLPIMLASDLFEDPDLRAIRKNAKMTQQFCDEIPDLLTDLYLLFRAPAENKGGKNGRPGPRVN</sequence>
<dbReference type="InterPro" id="IPR011978">
    <property type="entry name" value="YgfB-like"/>
</dbReference>
<dbReference type="EMBL" id="JBHLZN010000001">
    <property type="protein sequence ID" value="MFB9885007.1"/>
    <property type="molecule type" value="Genomic_DNA"/>
</dbReference>
<dbReference type="Proteomes" id="UP001589628">
    <property type="component" value="Unassembled WGS sequence"/>
</dbReference>
<dbReference type="SUPFAM" id="SSF101327">
    <property type="entry name" value="YgfB-like"/>
    <property type="match status" value="1"/>
</dbReference>